<dbReference type="Proteomes" id="UP000256779">
    <property type="component" value="Unassembled WGS sequence"/>
</dbReference>
<dbReference type="OrthoDB" id="1164847at2"/>
<evidence type="ECO:0000313" key="2">
    <source>
        <dbReference type="Proteomes" id="UP000256779"/>
    </source>
</evidence>
<accession>A0A3D9KZN5</accession>
<dbReference type="AlphaFoldDB" id="A0A3D9KZN5"/>
<protein>
    <submittedName>
        <fullName evidence="1">Uncharacterized protein</fullName>
    </submittedName>
</protein>
<evidence type="ECO:0000313" key="1">
    <source>
        <dbReference type="EMBL" id="RED94670.1"/>
    </source>
</evidence>
<gene>
    <name evidence="1" type="ORF">C7460_12065</name>
</gene>
<keyword evidence="2" id="KW-1185">Reference proteome</keyword>
<dbReference type="RefSeq" id="WP_115869551.1">
    <property type="nucleotide sequence ID" value="NZ_QREG01000020.1"/>
</dbReference>
<proteinExistence type="predicted"/>
<comment type="caution">
    <text evidence="1">The sequence shown here is derived from an EMBL/GenBank/DDBJ whole genome shotgun (WGS) entry which is preliminary data.</text>
</comment>
<organism evidence="1 2">
    <name type="scientific">Marinoscillum furvescens DSM 4134</name>
    <dbReference type="NCBI Taxonomy" id="1122208"/>
    <lineage>
        <taxon>Bacteria</taxon>
        <taxon>Pseudomonadati</taxon>
        <taxon>Bacteroidota</taxon>
        <taxon>Cytophagia</taxon>
        <taxon>Cytophagales</taxon>
        <taxon>Reichenbachiellaceae</taxon>
        <taxon>Marinoscillum</taxon>
    </lineage>
</organism>
<reference evidence="1 2" key="1">
    <citation type="submission" date="2018-07" db="EMBL/GenBank/DDBJ databases">
        <title>Genomic Encyclopedia of Type Strains, Phase IV (KMG-IV): sequencing the most valuable type-strain genomes for metagenomic binning, comparative biology and taxonomic classification.</title>
        <authorList>
            <person name="Goeker M."/>
        </authorList>
    </citation>
    <scope>NUCLEOTIDE SEQUENCE [LARGE SCALE GENOMIC DNA]</scope>
    <source>
        <strain evidence="1 2">DSM 4134</strain>
    </source>
</reference>
<name>A0A3D9KZN5_MARFU</name>
<dbReference type="EMBL" id="QREG01000020">
    <property type="protein sequence ID" value="RED94670.1"/>
    <property type="molecule type" value="Genomic_DNA"/>
</dbReference>
<sequence>MVRHYKNHRETWPGGFSRNEEDAKVLAENPLPPAGIDVKNYKVNGHEIDFNGHLKMAFRTDSHNQLVAFEGHQCEGVTVDGVTYTFSEAPIETIAFNQSANSYEILVVGKGKVSIPVLLKTKKTFRLYDQNNKRLKYTMNGNQIKFEVNAKTSGKWLTLK</sequence>